<dbReference type="AlphaFoldDB" id="A0A0L7L0V4"/>
<evidence type="ECO:0000256" key="1">
    <source>
        <dbReference type="SAM" id="Coils"/>
    </source>
</evidence>
<name>A0A0L7L0V4_OPEBR</name>
<dbReference type="InterPro" id="IPR027831">
    <property type="entry name" value="DUF4485"/>
</dbReference>
<dbReference type="EMBL" id="JTDY01003860">
    <property type="protein sequence ID" value="KOB68909.1"/>
    <property type="molecule type" value="Genomic_DNA"/>
</dbReference>
<evidence type="ECO:0000313" key="4">
    <source>
        <dbReference type="Proteomes" id="UP000037510"/>
    </source>
</evidence>
<dbReference type="Proteomes" id="UP000037510">
    <property type="component" value="Unassembled WGS sequence"/>
</dbReference>
<proteinExistence type="predicted"/>
<reference evidence="3 4" key="1">
    <citation type="journal article" date="2015" name="Genome Biol. Evol.">
        <title>The genome of winter moth (Operophtera brumata) provides a genomic perspective on sexual dimorphism and phenology.</title>
        <authorList>
            <person name="Derks M.F."/>
            <person name="Smit S."/>
            <person name="Salis L."/>
            <person name="Schijlen E."/>
            <person name="Bossers A."/>
            <person name="Mateman C."/>
            <person name="Pijl A.S."/>
            <person name="de Ridder D."/>
            <person name="Groenen M.A."/>
            <person name="Visser M.E."/>
            <person name="Megens H.J."/>
        </authorList>
    </citation>
    <scope>NUCLEOTIDE SEQUENCE [LARGE SCALE GENOMIC DNA]</scope>
    <source>
        <strain evidence="3">WM2013NL</strain>
        <tissue evidence="3">Head and thorax</tissue>
    </source>
</reference>
<comment type="caution">
    <text evidence="3">The sequence shown here is derived from an EMBL/GenBank/DDBJ whole genome shotgun (WGS) entry which is preliminary data.</text>
</comment>
<accession>A0A0L7L0V4</accession>
<keyword evidence="4" id="KW-1185">Reference proteome</keyword>
<evidence type="ECO:0000313" key="3">
    <source>
        <dbReference type="EMBL" id="KOB68909.1"/>
    </source>
</evidence>
<gene>
    <name evidence="3" type="ORF">OBRU01_17401</name>
</gene>
<feature type="coiled-coil region" evidence="1">
    <location>
        <begin position="256"/>
        <end position="335"/>
    </location>
</feature>
<keyword evidence="1" id="KW-0175">Coiled coil</keyword>
<evidence type="ECO:0000259" key="2">
    <source>
        <dbReference type="Pfam" id="PF14846"/>
    </source>
</evidence>
<dbReference type="STRING" id="104452.A0A0L7L0V4"/>
<organism evidence="3 4">
    <name type="scientific">Operophtera brumata</name>
    <name type="common">Winter moth</name>
    <name type="synonym">Phalaena brumata</name>
    <dbReference type="NCBI Taxonomy" id="104452"/>
    <lineage>
        <taxon>Eukaryota</taxon>
        <taxon>Metazoa</taxon>
        <taxon>Ecdysozoa</taxon>
        <taxon>Arthropoda</taxon>
        <taxon>Hexapoda</taxon>
        <taxon>Insecta</taxon>
        <taxon>Pterygota</taxon>
        <taxon>Neoptera</taxon>
        <taxon>Endopterygota</taxon>
        <taxon>Lepidoptera</taxon>
        <taxon>Glossata</taxon>
        <taxon>Ditrysia</taxon>
        <taxon>Geometroidea</taxon>
        <taxon>Geometridae</taxon>
        <taxon>Larentiinae</taxon>
        <taxon>Operophtera</taxon>
    </lineage>
</organism>
<sequence>MEENDSFNLDLEFKRYLQILRPYLGQLTDQNIISICNAWIQRLSDCSENEKVLRNKYVFALCYQLAKGVLEEPFMSFPQSSSLLVVPESMNSDDSSTEIECAVVNAEDSNTKVLFSNKQLQVSDTDYLSQSHCNEYVNTESQYDIHMKSSFGKSSSSRKRTVLCYDYPEILKNDTKLNDSGNIYECRAKNLIKKLREIKTENLNLHTELLYLKEESTMKRLDSSDSSDKIKVDNTTSPLIQSNQSDTTLKSLKFKLQEVQESRNSLIHKIASLQEQLDNLNDIKMHEIEECEAKYKLEIISIKSNIKDEIKDTYEKKIEDIKHNYELKIKEIENNSLIAIQDVKLSTDEKRFNKMERNNIKCTQVYEAKLAQLQREKHLAECSLQLQMVRQRAQVVNEVTDENQAELTTALDKLELKYKEIVANVQATAIQRRVQDQMTLETILQAACGIPHENMPHGTNKIFKTMHNQNHSYDSEISPLLHCNKANKSLEEESLGAGYCINAERMGELFERVYIPQRDNCEARK</sequence>
<dbReference type="Pfam" id="PF14846">
    <property type="entry name" value="DUF4485"/>
    <property type="match status" value="1"/>
</dbReference>
<protein>
    <submittedName>
        <fullName evidence="3">Putative CCDC46 protein</fullName>
    </submittedName>
</protein>
<feature type="domain" description="DUF4485" evidence="2">
    <location>
        <begin position="9"/>
        <end position="83"/>
    </location>
</feature>